<keyword evidence="4 7" id="KW-0560">Oxidoreductase</keyword>
<dbReference type="PANTHER" id="PTHR43429:SF1">
    <property type="entry name" value="NAD(P)H SULFUR OXIDOREDUCTASE (COA-DEPENDENT)"/>
    <property type="match status" value="1"/>
</dbReference>
<dbReference type="EMBL" id="UOEI01000459">
    <property type="protein sequence ID" value="VAW06230.1"/>
    <property type="molecule type" value="Genomic_DNA"/>
</dbReference>
<protein>
    <submittedName>
        <fullName evidence="7">Pyridine nucleotide-disulfide oxidoreductase NADH dehydrogenase</fullName>
        <ecNumber evidence="7">1.6.99.3</ecNumber>
    </submittedName>
</protein>
<evidence type="ECO:0000256" key="1">
    <source>
        <dbReference type="ARBA" id="ARBA00001974"/>
    </source>
</evidence>
<dbReference type="PRINTS" id="PR00368">
    <property type="entry name" value="FADPNR"/>
</dbReference>
<evidence type="ECO:0000256" key="5">
    <source>
        <dbReference type="ARBA" id="ARBA00023284"/>
    </source>
</evidence>
<dbReference type="PRINTS" id="PR00411">
    <property type="entry name" value="PNDRDTASEI"/>
</dbReference>
<keyword evidence="2" id="KW-0285">Flavoprotein</keyword>
<dbReference type="GO" id="GO:0016491">
    <property type="term" value="F:oxidoreductase activity"/>
    <property type="evidence" value="ECO:0007669"/>
    <property type="project" value="UniProtKB-KW"/>
</dbReference>
<dbReference type="EC" id="1.6.99.3" evidence="7"/>
<dbReference type="SUPFAM" id="SSF55424">
    <property type="entry name" value="FAD/NAD-linked reductases, dimerisation (C-terminal) domain"/>
    <property type="match status" value="1"/>
</dbReference>
<dbReference type="InterPro" id="IPR036188">
    <property type="entry name" value="FAD/NAD-bd_sf"/>
</dbReference>
<dbReference type="Gene3D" id="3.50.50.60">
    <property type="entry name" value="FAD/NAD(P)-binding domain"/>
    <property type="match status" value="2"/>
</dbReference>
<dbReference type="InterPro" id="IPR016156">
    <property type="entry name" value="FAD/NAD-linked_Rdtase_dimer_sf"/>
</dbReference>
<comment type="cofactor">
    <cofactor evidence="1">
        <name>FAD</name>
        <dbReference type="ChEBI" id="CHEBI:57692"/>
    </cofactor>
</comment>
<sequence>GLEPTMGTVMTQRLVVIGADAAGMTAASQARRRSRQLDVVAFEKTGFASYAACGEPYYISGEVDPIDKLIARTPEQFAKAGIDLRLRHEVTAIDLDRRVVEVRNHNDHTTSETGFDTLLIATGARAFVPPMPGVELEGVHTLRTLGDAEALRSVAEAGAGSIVIVGAGYIGIEVAEAFDARGWTVTLVEALPSIMARTLDADLSVAVVDAIETRNVRVLTDVMVERIEGDGRVTGVLAGGESIEADVVVLAVGGRPVSELAGEAGIALGATGAIVVDDHQLTSAEGVWSAGDCAEVRHRVTGEMVNLHLGTVANKTGRIAGINMTGGDASFPGVLATAITRFHDLEVSITGIRPTDAEAAGIDAVTATVSGLTAAHYMPEASDMTIRLTVERGTGTVL</sequence>
<dbReference type="InterPro" id="IPR050260">
    <property type="entry name" value="FAD-bd_OxRdtase"/>
</dbReference>
<dbReference type="AlphaFoldDB" id="A0A3B0SP50"/>
<evidence type="ECO:0000256" key="2">
    <source>
        <dbReference type="ARBA" id="ARBA00022630"/>
    </source>
</evidence>
<feature type="domain" description="FAD/NAD(P)-binding" evidence="6">
    <location>
        <begin position="13"/>
        <end position="299"/>
    </location>
</feature>
<accession>A0A3B0SP50</accession>
<name>A0A3B0SP50_9ZZZZ</name>
<keyword evidence="5" id="KW-0676">Redox-active center</keyword>
<dbReference type="PANTHER" id="PTHR43429">
    <property type="entry name" value="PYRIDINE NUCLEOTIDE-DISULFIDE OXIDOREDUCTASE DOMAIN-CONTAINING"/>
    <property type="match status" value="1"/>
</dbReference>
<dbReference type="SUPFAM" id="SSF51905">
    <property type="entry name" value="FAD/NAD(P)-binding domain"/>
    <property type="match status" value="1"/>
</dbReference>
<evidence type="ECO:0000259" key="6">
    <source>
        <dbReference type="Pfam" id="PF07992"/>
    </source>
</evidence>
<evidence type="ECO:0000313" key="7">
    <source>
        <dbReference type="EMBL" id="VAW06230.1"/>
    </source>
</evidence>
<evidence type="ECO:0000256" key="3">
    <source>
        <dbReference type="ARBA" id="ARBA00022827"/>
    </source>
</evidence>
<dbReference type="Pfam" id="PF07992">
    <property type="entry name" value="Pyr_redox_2"/>
    <property type="match status" value="1"/>
</dbReference>
<feature type="non-terminal residue" evidence="7">
    <location>
        <position position="398"/>
    </location>
</feature>
<reference evidence="7" key="1">
    <citation type="submission" date="2018-06" db="EMBL/GenBank/DDBJ databases">
        <authorList>
            <person name="Zhirakovskaya E."/>
        </authorList>
    </citation>
    <scope>NUCLEOTIDE SEQUENCE</scope>
</reference>
<gene>
    <name evidence="7" type="ORF">MNBD_ACTINO01-1730</name>
</gene>
<keyword evidence="3" id="KW-0274">FAD</keyword>
<proteinExistence type="predicted"/>
<feature type="non-terminal residue" evidence="7">
    <location>
        <position position="1"/>
    </location>
</feature>
<evidence type="ECO:0000256" key="4">
    <source>
        <dbReference type="ARBA" id="ARBA00023002"/>
    </source>
</evidence>
<organism evidence="7">
    <name type="scientific">hydrothermal vent metagenome</name>
    <dbReference type="NCBI Taxonomy" id="652676"/>
    <lineage>
        <taxon>unclassified sequences</taxon>
        <taxon>metagenomes</taxon>
        <taxon>ecological metagenomes</taxon>
    </lineage>
</organism>
<dbReference type="InterPro" id="IPR023753">
    <property type="entry name" value="FAD/NAD-binding_dom"/>
</dbReference>